<comment type="caution">
    <text evidence="6">The sequence shown here is derived from an EMBL/GenBank/DDBJ whole genome shotgun (WGS) entry which is preliminary data.</text>
</comment>
<dbReference type="InterPro" id="IPR009081">
    <property type="entry name" value="PP-bd_ACP"/>
</dbReference>
<dbReference type="CDD" id="cd19531">
    <property type="entry name" value="LCL_NRPS-like"/>
    <property type="match status" value="2"/>
</dbReference>
<feature type="domain" description="Carrier" evidence="5">
    <location>
        <begin position="1675"/>
        <end position="1749"/>
    </location>
</feature>
<dbReference type="InterPro" id="IPR036736">
    <property type="entry name" value="ACP-like_sf"/>
</dbReference>
<dbReference type="Gene3D" id="1.10.1200.10">
    <property type="entry name" value="ACP-like"/>
    <property type="match status" value="2"/>
</dbReference>
<dbReference type="InterPro" id="IPR006162">
    <property type="entry name" value="Ppantetheine_attach_site"/>
</dbReference>
<dbReference type="Pfam" id="PF00550">
    <property type="entry name" value="PP-binding"/>
    <property type="match status" value="2"/>
</dbReference>
<keyword evidence="2" id="KW-0596">Phosphopantetheine</keyword>
<gene>
    <name evidence="6" type="ORF">MILUP08_44386</name>
</gene>
<keyword evidence="7" id="KW-1185">Reference proteome</keyword>
<dbReference type="OrthoDB" id="2472181at2"/>
<evidence type="ECO:0000256" key="4">
    <source>
        <dbReference type="SAM" id="MobiDB-lite"/>
    </source>
</evidence>
<dbReference type="GO" id="GO:0008610">
    <property type="term" value="P:lipid biosynthetic process"/>
    <property type="evidence" value="ECO:0007669"/>
    <property type="project" value="UniProtKB-ARBA"/>
</dbReference>
<dbReference type="GO" id="GO:0031177">
    <property type="term" value="F:phosphopantetheine binding"/>
    <property type="evidence" value="ECO:0007669"/>
    <property type="project" value="InterPro"/>
</dbReference>
<dbReference type="EMBL" id="CAIE01000035">
    <property type="protein sequence ID" value="CCH19511.1"/>
    <property type="molecule type" value="Genomic_DNA"/>
</dbReference>
<dbReference type="SUPFAM" id="SSF52777">
    <property type="entry name" value="CoA-dependent acyltransferases"/>
    <property type="match status" value="6"/>
</dbReference>
<dbReference type="InterPro" id="IPR023213">
    <property type="entry name" value="CAT-like_dom_sf"/>
</dbReference>
<dbReference type="FunFam" id="1.10.1200.10:FF:000005">
    <property type="entry name" value="Nonribosomal peptide synthetase 1"/>
    <property type="match status" value="1"/>
</dbReference>
<dbReference type="FunFam" id="1.10.1200.10:FF:000016">
    <property type="entry name" value="Non-ribosomal peptide synthase"/>
    <property type="match status" value="1"/>
</dbReference>
<dbReference type="PROSITE" id="PS00012">
    <property type="entry name" value="PHOSPHOPANTETHEINE"/>
    <property type="match status" value="1"/>
</dbReference>
<dbReference type="Gene3D" id="3.30.559.10">
    <property type="entry name" value="Chloramphenicol acetyltransferase-like domain"/>
    <property type="match status" value="3"/>
</dbReference>
<dbReference type="PANTHER" id="PTHR45398:SF1">
    <property type="entry name" value="ENZYME, PUTATIVE (JCVI)-RELATED"/>
    <property type="match status" value="1"/>
</dbReference>
<proteinExistence type="predicted"/>
<dbReference type="GO" id="GO:0003824">
    <property type="term" value="F:catalytic activity"/>
    <property type="evidence" value="ECO:0007669"/>
    <property type="project" value="InterPro"/>
</dbReference>
<dbReference type="RefSeq" id="WP_007461632.1">
    <property type="nucleotide sequence ID" value="NZ_HF570108.1"/>
</dbReference>
<dbReference type="InterPro" id="IPR020806">
    <property type="entry name" value="PKS_PP-bd"/>
</dbReference>
<evidence type="ECO:0000256" key="1">
    <source>
        <dbReference type="ARBA" id="ARBA00001957"/>
    </source>
</evidence>
<dbReference type="STRING" id="1150864.MILUP08_44386"/>
<evidence type="ECO:0000313" key="7">
    <source>
        <dbReference type="Proteomes" id="UP000003448"/>
    </source>
</evidence>
<dbReference type="PANTHER" id="PTHR45398">
    <property type="match status" value="1"/>
</dbReference>
<organism evidence="6 7">
    <name type="scientific">Micromonospora lupini str. Lupac 08</name>
    <dbReference type="NCBI Taxonomy" id="1150864"/>
    <lineage>
        <taxon>Bacteria</taxon>
        <taxon>Bacillati</taxon>
        <taxon>Actinomycetota</taxon>
        <taxon>Actinomycetes</taxon>
        <taxon>Micromonosporales</taxon>
        <taxon>Micromonosporaceae</taxon>
        <taxon>Micromonospora</taxon>
    </lineage>
</organism>
<dbReference type="Pfam" id="PF00668">
    <property type="entry name" value="Condensation"/>
    <property type="match status" value="3"/>
</dbReference>
<dbReference type="GO" id="GO:0072330">
    <property type="term" value="P:monocarboxylic acid biosynthetic process"/>
    <property type="evidence" value="ECO:0007669"/>
    <property type="project" value="UniProtKB-ARBA"/>
</dbReference>
<sequence length="2213" mass="237569">MTQDLHPDLADLTPEQRELLALRLRQTRASQARAGRPDTDATPATVDYPLSFTQEQLWFLDRLEPGTPVYNVPFAERISGPLDVAALHRAVNAVVARHDALRIVFASVDGVVTQRVSDALEVPLPVLDLTAVPESERQAAVDREVAAHAAVTFDLTSGPLLAVRLLALAADEHLLLVTAHHIVFDAWSAGVFVEELVSWYGEFAADVPAGLPALPTRFVAHVAARRRPEAERELAGHLAHWRERLASAPARSTLPPDRPRPPVQTHRGRSLPFTVDAEVTEALAGLARGAGATVNAVVLAGLTALLRQATGQDDLLLGMPAAGRASTDLEPLIGCFATMLVLRVDTGGDPSVRDLVRRVHRTVSEAYAHQEAPYARVVEEVRPVRDPSVNPLFQVLATMTDGGVRERQAAGVTFRPVPAESGLTDFDLFVSLTVQGDRIEGAVDFNADLYLDETIAATVGRLPELLRAMADAPDRQLSEVTGLRRHRIALAATFTVDPLRDPVEFWLRFLRVPASVELAGYGQLVAHLLAGPTADATVCLLRWEDWLRRQDETAGEAALDAAMDDLDAAVAAYRRRTNAPLLLVVCPASPGAAGRHGERSGRLDDRLAALAARTPGVHAAWATDHAGAYPVTPVNDERADELGHVPYTGEYFAALGTIVLRELRRLVGQPRRLVLVDGERLPLDRITDALPVHEVRPFSADALSDADPATTVVLDTDAEAVAALREAYPGVLALAVPAGWDELRRLLAHVWPLDPQAPGTATGASGLRTTIGAERAAYVVEELSTAAAIADRSRPAPARVDAADEEIVAPRTPTEERLAGLWAAALGVEQVGVTSDFFHLGGHSLLATGLLSQVQAEFGREVSLYTLFTNPTVAGLAAVLDADPDATALAPLTPAPAGTPTVASSAQVRLWALDQLGDDVVRHNTTAAVELRGDLDTTSLRRAFDDVLARHDVLRTTFSDRGGEPEPVVRPHVDPWLETLDLTGLAAAKQARALRRAAAELAAHRYDLNAGPLVRARLLRLPDQRWHLLLGMHHIVCDNTSWSILLDDLAARYAHHATGVDRPLPPLPVQFADYTRHQRDWLASTAVEPHLTYWRERLADAPPLLDLPTDHPRPAERSDVAGYQAQRLGAGLGAAVRELARAEGVTPFAVLLAGFAALLHAESGQPDLVLGAPTAGRERAELAPLIGCFADLLPLRMDVGGRPTFRQLVTRAYRTAREAYRHQGLPFATIVEALRLPRQAAYHPLFQCVLNVLDGADELPEFAGLAATPVDVPSVGVDFDLFLSVTWQGEDLHADLAYRADLFGPERMVRLLTGLAKVLDEGVRRPDAPLGGGRRAPAPRRLAPPAPRLVVGGTVEVPGLAATVRFWTGLLGLPHALEQLAPGALLRLLRDPAAGLATGRRDHNVLVLRWEDRLTPGPLGAGIVGLRDFCTELLAALDVHRGHSAAALTIVVCPPSPPYRTSPWSAVLAELTARLAEARPDVDVVAVEAWARRYRVPELFTGDAWSPELAAVTATLLVRRAVRHPTLGRLVVPAGPAHRQAELARLLAAQARSGREVLLTTTPRGAELSALITAGIIGYAPTPPTDAATLVLHPATEPAPPDAPALPFDPADGPVDVLRGLWSLDAAVSGAADAPVDRIPAGLLAEVATELGDAVALRLAVTDGYRRSADRAAAAPRTDRERQLVAIWSELLRTNQLGINDDFFAAGGDSLLAMQLVARCATAGIQVTPRQLVRHPTVAELAASLGDSAPSGTVTPDAEQGAVHGDAPLTGAQRWFTDLVAPTMGRPALFNHPYYLELARPLPAELVREAVRRLVAQHDALRLRLTRQPDGSWRQHHADPADAVPFVSHDLTGLPVDEREAAVEARCAEAQTGLDLTAGPLARVAHFRLGPELPDRLLLVNHHLVVDAVSRGVLLADLETLCDQLERGVEPALQAKTTSYRAWARWLAEYAGSAALREQVPFWLAQADDGVLPRLADEPTAAPFRLGDLGLASVTLDEAATRGLHAAARRLRASVRDLLVWAVVATLAGRTGGAVTVATTGHGREPLFDDVDVSRTTGWFQVLYPLRLELPATADAARSVRSVIRQLGRVPDNGIGYGLLRYLCPDEDVRARLAATPPPLVAVNYMGGFGFDDVAPANQLLDVCAAPFGPTEDPDGHWPFPFDVTGSLTGPELRVDLSYATPAFRPETAENLLDGIRTSLLRLAGHHGQPPRQ</sequence>
<dbReference type="Gene3D" id="3.30.559.30">
    <property type="entry name" value="Nonribosomal peptide synthetase, condensation domain"/>
    <property type="match status" value="3"/>
</dbReference>
<protein>
    <submittedName>
        <fullName evidence="6">Non-ribosomal peptide synthase and Polyketide synthase, phosphopantetheine-binding</fullName>
    </submittedName>
</protein>
<comment type="cofactor">
    <cofactor evidence="1">
        <name>pantetheine 4'-phosphate</name>
        <dbReference type="ChEBI" id="CHEBI:47942"/>
    </cofactor>
</comment>
<dbReference type="InterPro" id="IPR036514">
    <property type="entry name" value="SGNH_hydro_sf"/>
</dbReference>
<feature type="region of interest" description="Disordered" evidence="4">
    <location>
        <begin position="249"/>
        <end position="269"/>
    </location>
</feature>
<accession>I0L6R4</accession>
<name>I0L6R4_9ACTN</name>
<evidence type="ECO:0000256" key="3">
    <source>
        <dbReference type="ARBA" id="ARBA00022553"/>
    </source>
</evidence>
<dbReference type="SMART" id="SM00823">
    <property type="entry name" value="PKS_PP"/>
    <property type="match status" value="2"/>
</dbReference>
<dbReference type="InterPro" id="IPR001242">
    <property type="entry name" value="Condensation_dom"/>
</dbReference>
<evidence type="ECO:0000256" key="2">
    <source>
        <dbReference type="ARBA" id="ARBA00022450"/>
    </source>
</evidence>
<evidence type="ECO:0000259" key="5">
    <source>
        <dbReference type="PROSITE" id="PS50075"/>
    </source>
</evidence>
<dbReference type="eggNOG" id="COG1020">
    <property type="taxonomic scope" value="Bacteria"/>
</dbReference>
<feature type="domain" description="Carrier" evidence="5">
    <location>
        <begin position="809"/>
        <end position="884"/>
    </location>
</feature>
<reference evidence="7" key="1">
    <citation type="journal article" date="2012" name="J. Bacteriol.">
        <title>Genome Sequence of Micromonospora lupini Lupac 08, Isolated from Root Nodules of Lupinus angustifolius.</title>
        <authorList>
            <person name="Alonso-Vega P."/>
            <person name="Normand P."/>
            <person name="Bacigalupe R."/>
            <person name="Pujic P."/>
            <person name="Lajus A."/>
            <person name="Vallenet D."/>
            <person name="Carro L."/>
            <person name="Coll P."/>
            <person name="Trujillo M.E."/>
        </authorList>
    </citation>
    <scope>NUCLEOTIDE SEQUENCE [LARGE SCALE GENOMIC DNA]</scope>
    <source>
        <strain evidence="7">Lupac 08</strain>
    </source>
</reference>
<dbReference type="Gene3D" id="3.40.50.1110">
    <property type="entry name" value="SGNH hydrolase"/>
    <property type="match status" value="1"/>
</dbReference>
<evidence type="ECO:0000313" key="6">
    <source>
        <dbReference type="EMBL" id="CCH19511.1"/>
    </source>
</evidence>
<dbReference type="Proteomes" id="UP000003448">
    <property type="component" value="Unassembled WGS sequence"/>
</dbReference>
<keyword evidence="3" id="KW-0597">Phosphoprotein</keyword>
<dbReference type="SUPFAM" id="SSF47336">
    <property type="entry name" value="ACP-like"/>
    <property type="match status" value="2"/>
</dbReference>
<dbReference type="GO" id="GO:0044550">
    <property type="term" value="P:secondary metabolite biosynthetic process"/>
    <property type="evidence" value="ECO:0007669"/>
    <property type="project" value="UniProtKB-ARBA"/>
</dbReference>
<dbReference type="PROSITE" id="PS50075">
    <property type="entry name" value="CARRIER"/>
    <property type="match status" value="2"/>
</dbReference>